<name>A0ACC3DSP0_9PEZI</name>
<feature type="non-terminal residue" evidence="1">
    <location>
        <position position="209"/>
    </location>
</feature>
<evidence type="ECO:0000313" key="1">
    <source>
        <dbReference type="EMBL" id="KAK3079550.1"/>
    </source>
</evidence>
<reference evidence="1" key="1">
    <citation type="submission" date="2024-09" db="EMBL/GenBank/DDBJ databases">
        <title>Black Yeasts Isolated from many extreme environments.</title>
        <authorList>
            <person name="Coleine C."/>
            <person name="Stajich J.E."/>
            <person name="Selbmann L."/>
        </authorList>
    </citation>
    <scope>NUCLEOTIDE SEQUENCE</scope>
    <source>
        <strain evidence="1">CCFEE 5737</strain>
    </source>
</reference>
<accession>A0ACC3DSP0</accession>
<evidence type="ECO:0000313" key="2">
    <source>
        <dbReference type="Proteomes" id="UP001186974"/>
    </source>
</evidence>
<proteinExistence type="predicted"/>
<keyword evidence="2" id="KW-1185">Reference proteome</keyword>
<sequence length="209" mass="23793">MERQLTDYELVCYEKNPAIGGTWYETHSYTYTFEPNPSWSAYYAESSEILRGFQGFHDKYNLSKYIKLNHKVTGATRHADVGQWEVQIEHEGKVFTDWCNILVNASGLINKWKWPAIDGLHSFEGPLIHSAAWNDDVDLKGKRVAVLGTRSSAIQIIPNIQKDVGSLKCFMRGNTWIAAPMPRVELEVDADAADKADVEDKNRKIDEIN</sequence>
<dbReference type="EMBL" id="JAWDJW010001074">
    <property type="protein sequence ID" value="KAK3079550.1"/>
    <property type="molecule type" value="Genomic_DNA"/>
</dbReference>
<protein>
    <submittedName>
        <fullName evidence="1">Uncharacterized protein</fullName>
    </submittedName>
</protein>
<gene>
    <name evidence="1" type="ORF">LTS18_004579</name>
</gene>
<comment type="caution">
    <text evidence="1">The sequence shown here is derived from an EMBL/GenBank/DDBJ whole genome shotgun (WGS) entry which is preliminary data.</text>
</comment>
<dbReference type="Proteomes" id="UP001186974">
    <property type="component" value="Unassembled WGS sequence"/>
</dbReference>
<organism evidence="1 2">
    <name type="scientific">Coniosporium uncinatum</name>
    <dbReference type="NCBI Taxonomy" id="93489"/>
    <lineage>
        <taxon>Eukaryota</taxon>
        <taxon>Fungi</taxon>
        <taxon>Dikarya</taxon>
        <taxon>Ascomycota</taxon>
        <taxon>Pezizomycotina</taxon>
        <taxon>Dothideomycetes</taxon>
        <taxon>Dothideomycetes incertae sedis</taxon>
        <taxon>Coniosporium</taxon>
    </lineage>
</organism>